<evidence type="ECO:0000313" key="3">
    <source>
        <dbReference type="Proteomes" id="UP000583800"/>
    </source>
</evidence>
<keyword evidence="3" id="KW-1185">Reference proteome</keyword>
<dbReference type="AlphaFoldDB" id="A0A7X0EVE4"/>
<feature type="transmembrane region" description="Helical" evidence="1">
    <location>
        <begin position="148"/>
        <end position="167"/>
    </location>
</feature>
<feature type="transmembrane region" description="Helical" evidence="1">
    <location>
        <begin position="217"/>
        <end position="234"/>
    </location>
</feature>
<protein>
    <submittedName>
        <fullName evidence="2">Uncharacterized protein</fullName>
    </submittedName>
</protein>
<keyword evidence="1" id="KW-0812">Transmembrane</keyword>
<reference evidence="2 3" key="1">
    <citation type="submission" date="2020-08" db="EMBL/GenBank/DDBJ databases">
        <title>Sequencing the genomes of 1000 actinobacteria strains.</title>
        <authorList>
            <person name="Klenk H.-P."/>
        </authorList>
    </citation>
    <scope>NUCLEOTIDE SEQUENCE [LARGE SCALE GENOMIC DNA]</scope>
    <source>
        <strain evidence="2 3">DSM 45913</strain>
    </source>
</reference>
<sequence length="267" mass="26993">MSPRTVCMLRLCAVLAAAAPVLTVLVPREVSFGWFADAPLPETSWPWRAAREVHLWGGILLPAALALVVLWRPARLRAAGLPLTLPVLLAGVLVALGDPLPPFTTRTAGLTIAALAVTSVLLGALLLAARPAPGPPRLPPPDDAPRAALAWTAALGATLWPLLHHGLAPVPPSPACDPLMPAPLHQASMTDALGLPLVAVACAATVAATAGTLATRLTALATAVLLGLAALAGAGEGACFAPSAGWPYLLAAALTLLACLPRASRAA</sequence>
<feature type="transmembrane region" description="Helical" evidence="1">
    <location>
        <begin position="53"/>
        <end position="71"/>
    </location>
</feature>
<keyword evidence="1" id="KW-1133">Transmembrane helix</keyword>
<feature type="transmembrane region" description="Helical" evidence="1">
    <location>
        <begin position="187"/>
        <end position="210"/>
    </location>
</feature>
<accession>A0A7X0EVE4</accession>
<name>A0A7X0EVE4_9ACTN</name>
<proteinExistence type="predicted"/>
<feature type="transmembrane region" description="Helical" evidence="1">
    <location>
        <begin position="108"/>
        <end position="128"/>
    </location>
</feature>
<evidence type="ECO:0000313" key="2">
    <source>
        <dbReference type="EMBL" id="MBB6345767.1"/>
    </source>
</evidence>
<organism evidence="2 3">
    <name type="scientific">Nonomuraea muscovyensis</name>
    <dbReference type="NCBI Taxonomy" id="1124761"/>
    <lineage>
        <taxon>Bacteria</taxon>
        <taxon>Bacillati</taxon>
        <taxon>Actinomycetota</taxon>
        <taxon>Actinomycetes</taxon>
        <taxon>Streptosporangiales</taxon>
        <taxon>Streptosporangiaceae</taxon>
        <taxon>Nonomuraea</taxon>
    </lineage>
</organism>
<keyword evidence="1" id="KW-0472">Membrane</keyword>
<feature type="transmembrane region" description="Helical" evidence="1">
    <location>
        <begin position="246"/>
        <end position="263"/>
    </location>
</feature>
<dbReference type="Proteomes" id="UP000583800">
    <property type="component" value="Unassembled WGS sequence"/>
</dbReference>
<dbReference type="EMBL" id="JACHJB010000001">
    <property type="protein sequence ID" value="MBB6345767.1"/>
    <property type="molecule type" value="Genomic_DNA"/>
</dbReference>
<gene>
    <name evidence="2" type="ORF">FHU36_002276</name>
</gene>
<dbReference type="RefSeq" id="WP_185083662.1">
    <property type="nucleotide sequence ID" value="NZ_JACHJB010000001.1"/>
</dbReference>
<comment type="caution">
    <text evidence="2">The sequence shown here is derived from an EMBL/GenBank/DDBJ whole genome shotgun (WGS) entry which is preliminary data.</text>
</comment>
<evidence type="ECO:0000256" key="1">
    <source>
        <dbReference type="SAM" id="Phobius"/>
    </source>
</evidence>
<feature type="transmembrane region" description="Helical" evidence="1">
    <location>
        <begin position="78"/>
        <end position="96"/>
    </location>
</feature>